<dbReference type="AlphaFoldDB" id="A0A4P6PBU0"/>
<dbReference type="OrthoDB" id="6228161at2"/>
<dbReference type="Proteomes" id="UP000290244">
    <property type="component" value="Chromosome"/>
</dbReference>
<reference evidence="1 2" key="1">
    <citation type="submission" date="2018-12" db="EMBL/GenBank/DDBJ databases">
        <title>Complete genome of Litorilituus sediminis.</title>
        <authorList>
            <person name="Liu A."/>
            <person name="Rong J."/>
        </authorList>
    </citation>
    <scope>NUCLEOTIDE SEQUENCE [LARGE SCALE GENOMIC DNA]</scope>
    <source>
        <strain evidence="1 2">JCM 17549</strain>
    </source>
</reference>
<accession>A0A4P6PBU0</accession>
<dbReference type="RefSeq" id="WP_130603786.1">
    <property type="nucleotide sequence ID" value="NZ_CP034759.1"/>
</dbReference>
<sequence length="382" mass="42745">MKKVILSLVIICLGVGLFIWLQPIDTDQQDNSAILQLALPKESITEVSHLSKSELQAAPVIKSVLPVEDKTDATTDERIEPYIYNCSDSPLENADIDEKKLVYFLSELAQSNNQEQRLIHTLFQQHEDISARYDALLAYNDEFPGQPYVMMGLIGFCSSGEVNCQADILSQAATADKDNGALWLTLANYYLSIGDIENGEQALNQVVSSIAFHDYIYDKVQLFMQIAKGADSMSFQERALIATGHLAAESLWLSHVAQYCQGKLANVDPDGQLCFDVGTVLESQGSNALVNLIGINFQLQQFEEKEQNTEKALLEQRKNNMLTLSGSDQVWQAEILKFYDEKLFNHWLANAVNYGEQKAQQLLIAEAIELSKNEYYNPCPAQ</sequence>
<proteinExistence type="predicted"/>
<gene>
    <name evidence="1" type="ORF">EMK97_15965</name>
</gene>
<name>A0A4P6PBU0_9GAMM</name>
<organism evidence="1 2">
    <name type="scientific">Litorilituus sediminis</name>
    <dbReference type="NCBI Taxonomy" id="718192"/>
    <lineage>
        <taxon>Bacteria</taxon>
        <taxon>Pseudomonadati</taxon>
        <taxon>Pseudomonadota</taxon>
        <taxon>Gammaproteobacteria</taxon>
        <taxon>Alteromonadales</taxon>
        <taxon>Colwelliaceae</taxon>
        <taxon>Litorilituus</taxon>
    </lineage>
</organism>
<evidence type="ECO:0000313" key="2">
    <source>
        <dbReference type="Proteomes" id="UP000290244"/>
    </source>
</evidence>
<dbReference type="EMBL" id="CP034759">
    <property type="protein sequence ID" value="QBG37117.1"/>
    <property type="molecule type" value="Genomic_DNA"/>
</dbReference>
<dbReference type="KEGG" id="lsd:EMK97_15965"/>
<protein>
    <submittedName>
        <fullName evidence="1">Uncharacterized protein</fullName>
    </submittedName>
</protein>
<keyword evidence="2" id="KW-1185">Reference proteome</keyword>
<evidence type="ECO:0000313" key="1">
    <source>
        <dbReference type="EMBL" id="QBG37117.1"/>
    </source>
</evidence>